<feature type="signal peptide" evidence="1">
    <location>
        <begin position="1"/>
        <end position="28"/>
    </location>
</feature>
<dbReference type="RefSeq" id="WP_022396891.1">
    <property type="nucleotide sequence ID" value="NZ_CACRSS010000021.1"/>
</dbReference>
<feature type="chain" id="PRO_5027098879" description="LysM domain-containing protein" evidence="1">
    <location>
        <begin position="29"/>
        <end position="258"/>
    </location>
</feature>
<dbReference type="CDD" id="cd00118">
    <property type="entry name" value="LysM"/>
    <property type="match status" value="1"/>
</dbReference>
<dbReference type="OrthoDB" id="199138at2"/>
<sequence length="258" mass="28411">MRSISLTSSARVFFSLLAAACCAQGVFADGENYSLWPRRPEALAEARRLMDRGSLPQALELLQPLVEQGGVVGREAKDLIGSLRIRQLLDPNGPDVKKYTVRRGDSWIRMVRKLDCSQAMVMHLNGLMDIPVLHAGDVLKYRPLDFHVVVNVPEKEVCLYDGTNFVKGYPILSMKDGGKKNLETSVKDEQAPVSIYSKQFPSADKTLVLAAGGYVIDVSRGAPRSPGFYLSRQDCNELAMLTRAGTKVTILREKGAAQ</sequence>
<reference evidence="2" key="1">
    <citation type="submission" date="2019-11" db="EMBL/GenBank/DDBJ databases">
        <authorList>
            <person name="Feng L."/>
        </authorList>
    </citation>
    <scope>NUCLEOTIDE SEQUENCE</scope>
    <source>
        <strain evidence="2">AMuciniphilaLFYP55</strain>
    </source>
</reference>
<dbReference type="AlphaFoldDB" id="A0A6N2V8X0"/>
<evidence type="ECO:0000313" key="2">
    <source>
        <dbReference type="EMBL" id="VYT25953.1"/>
    </source>
</evidence>
<protein>
    <recommendedName>
        <fullName evidence="3">LysM domain-containing protein</fullName>
    </recommendedName>
</protein>
<gene>
    <name evidence="2" type="ORF">AMLFYP55_01350</name>
</gene>
<accession>A0A6N2V8X0</accession>
<organism evidence="2">
    <name type="scientific">Akkermansia muciniphila</name>
    <dbReference type="NCBI Taxonomy" id="239935"/>
    <lineage>
        <taxon>Bacteria</taxon>
        <taxon>Pseudomonadati</taxon>
        <taxon>Verrucomicrobiota</taxon>
        <taxon>Verrucomicrobiia</taxon>
        <taxon>Verrucomicrobiales</taxon>
        <taxon>Akkermansiaceae</taxon>
        <taxon>Akkermansia</taxon>
    </lineage>
</organism>
<dbReference type="EMBL" id="CACRSS010000021">
    <property type="protein sequence ID" value="VYT25953.1"/>
    <property type="molecule type" value="Genomic_DNA"/>
</dbReference>
<evidence type="ECO:0008006" key="3">
    <source>
        <dbReference type="Google" id="ProtNLM"/>
    </source>
</evidence>
<evidence type="ECO:0000256" key="1">
    <source>
        <dbReference type="SAM" id="SignalP"/>
    </source>
</evidence>
<name>A0A6N2V8X0_9BACT</name>
<proteinExistence type="predicted"/>
<dbReference type="InterPro" id="IPR018392">
    <property type="entry name" value="LysM"/>
</dbReference>
<keyword evidence="1" id="KW-0732">Signal</keyword>